<comment type="similarity">
    <text evidence="8">Belongs to the class I-like SAM-binding methyltransferase superfamily. rRNA adenine N(6)-methyltransferase family. RsmA subfamily.</text>
</comment>
<protein>
    <recommendedName>
        <fullName evidence="8">Ribosomal RNA small subunit methyltransferase A</fullName>
        <ecNumber evidence="8">2.1.1.182</ecNumber>
    </recommendedName>
    <alternativeName>
        <fullName evidence="8">16S rRNA (adenine(1518)-N(6)/adenine(1519)-N(6))-dimethyltransferase</fullName>
    </alternativeName>
    <alternativeName>
        <fullName evidence="8">16S rRNA dimethyladenosine transferase</fullName>
    </alternativeName>
    <alternativeName>
        <fullName evidence="8">16S rRNA dimethylase</fullName>
    </alternativeName>
    <alternativeName>
        <fullName evidence="8">S-adenosylmethionine-6-N', N'-adenosyl(rRNA) dimethyltransferase</fullName>
    </alternativeName>
</protein>
<dbReference type="CDD" id="cd02440">
    <property type="entry name" value="AdoMet_MTases"/>
    <property type="match status" value="1"/>
</dbReference>
<dbReference type="GO" id="GO:0052910">
    <property type="term" value="F:23S rRNA (adenine(2085)-N(6))-dimethyltransferase activity"/>
    <property type="evidence" value="ECO:0007669"/>
    <property type="project" value="UniProtKB-EC"/>
</dbReference>
<evidence type="ECO:0000256" key="6">
    <source>
        <dbReference type="ARBA" id="ARBA00022884"/>
    </source>
</evidence>
<dbReference type="GO" id="GO:0005829">
    <property type="term" value="C:cytosol"/>
    <property type="evidence" value="ECO:0007669"/>
    <property type="project" value="TreeGrafter"/>
</dbReference>
<name>A0A0R2L9C2_9LACO</name>
<dbReference type="GO" id="GO:0052908">
    <property type="term" value="F:16S rRNA (adenine(1518)-N(6)/adenine(1519)-N(6))-dimethyltransferase activity"/>
    <property type="evidence" value="ECO:0007669"/>
    <property type="project" value="UniProtKB-EC"/>
</dbReference>
<evidence type="ECO:0000256" key="2">
    <source>
        <dbReference type="ARBA" id="ARBA00022552"/>
    </source>
</evidence>
<dbReference type="GO" id="GO:0003723">
    <property type="term" value="F:RNA binding"/>
    <property type="evidence" value="ECO:0007669"/>
    <property type="project" value="UniProtKB-UniRule"/>
</dbReference>
<comment type="catalytic activity">
    <reaction evidence="8">
        <text>adenosine(1518)/adenosine(1519) in 16S rRNA + 4 S-adenosyl-L-methionine = N(6)-dimethyladenosine(1518)/N(6)-dimethyladenosine(1519) in 16S rRNA + 4 S-adenosyl-L-homocysteine + 4 H(+)</text>
        <dbReference type="Rhea" id="RHEA:19609"/>
        <dbReference type="Rhea" id="RHEA-COMP:10232"/>
        <dbReference type="Rhea" id="RHEA-COMP:10233"/>
        <dbReference type="ChEBI" id="CHEBI:15378"/>
        <dbReference type="ChEBI" id="CHEBI:57856"/>
        <dbReference type="ChEBI" id="CHEBI:59789"/>
        <dbReference type="ChEBI" id="CHEBI:74411"/>
        <dbReference type="ChEBI" id="CHEBI:74493"/>
        <dbReference type="EC" id="2.1.1.182"/>
    </reaction>
</comment>
<feature type="binding site" evidence="8 9">
    <location>
        <position position="131"/>
    </location>
    <ligand>
        <name>S-adenosyl-L-methionine</name>
        <dbReference type="ChEBI" id="CHEBI:59789"/>
    </ligand>
</feature>
<comment type="function">
    <text evidence="8">Specifically dimethylates two adjacent adenosines (A1518 and A1519) in the loop of a conserved hairpin near the 3'-end of 16S rRNA in the 30S particle. May play a critical role in biogenesis of 30S subunits.</text>
</comment>
<dbReference type="InterPro" id="IPR029063">
    <property type="entry name" value="SAM-dependent_MTases_sf"/>
</dbReference>
<dbReference type="PROSITE" id="PS01131">
    <property type="entry name" value="RRNA_A_DIMETH"/>
    <property type="match status" value="1"/>
</dbReference>
<feature type="binding site" evidence="8 9">
    <location>
        <position position="60"/>
    </location>
    <ligand>
        <name>S-adenosyl-L-methionine</name>
        <dbReference type="ChEBI" id="CHEBI:59789"/>
    </ligand>
</feature>
<feature type="binding site" evidence="8 9">
    <location>
        <position position="35"/>
    </location>
    <ligand>
        <name>S-adenosyl-L-methionine</name>
        <dbReference type="ChEBI" id="CHEBI:59789"/>
    </ligand>
</feature>
<dbReference type="Gene3D" id="3.40.50.150">
    <property type="entry name" value="Vaccinia Virus protein VP39"/>
    <property type="match status" value="1"/>
</dbReference>
<dbReference type="InterPro" id="IPR011530">
    <property type="entry name" value="rRNA_adenine_dimethylase"/>
</dbReference>
<evidence type="ECO:0000256" key="8">
    <source>
        <dbReference type="HAMAP-Rule" id="MF_00607"/>
    </source>
</evidence>
<keyword evidence="2 8" id="KW-0698">rRNA processing</keyword>
<dbReference type="NCBIfam" id="TIGR00755">
    <property type="entry name" value="ksgA"/>
    <property type="match status" value="1"/>
</dbReference>
<keyword evidence="4 8" id="KW-0808">Transferase</keyword>
<proteinExistence type="inferred from homology"/>
<dbReference type="EMBL" id="JQCN01000048">
    <property type="protein sequence ID" value="KRN98387.1"/>
    <property type="molecule type" value="Genomic_DNA"/>
</dbReference>
<dbReference type="InterPro" id="IPR023165">
    <property type="entry name" value="rRNA_Ade_diMease-like_C"/>
</dbReference>
<accession>A0A0R2L9C2</accession>
<comment type="caution">
    <text evidence="11">The sequence shown here is derived from an EMBL/GenBank/DDBJ whole genome shotgun (WGS) entry which is preliminary data.</text>
</comment>
<dbReference type="PANTHER" id="PTHR11727">
    <property type="entry name" value="DIMETHYLADENOSINE TRANSFERASE"/>
    <property type="match status" value="1"/>
</dbReference>
<keyword evidence="1 8" id="KW-0963">Cytoplasm</keyword>
<evidence type="ECO:0000256" key="4">
    <source>
        <dbReference type="ARBA" id="ARBA00022679"/>
    </source>
</evidence>
<dbReference type="PANTHER" id="PTHR11727:SF7">
    <property type="entry name" value="DIMETHYLADENOSINE TRANSFERASE-RELATED"/>
    <property type="match status" value="1"/>
</dbReference>
<comment type="catalytic activity">
    <reaction evidence="7">
        <text>adenosine(2085) in 23S rRNA + 2 S-adenosyl-L-methionine = N(6)-dimethyladenosine(2085) in 23S rRNA + 2 S-adenosyl-L-homocysteine + 2 H(+)</text>
        <dbReference type="Rhea" id="RHEA:42784"/>
        <dbReference type="Rhea" id="RHEA-COMP:10237"/>
        <dbReference type="Rhea" id="RHEA-COMP:10238"/>
        <dbReference type="ChEBI" id="CHEBI:15378"/>
        <dbReference type="ChEBI" id="CHEBI:57856"/>
        <dbReference type="ChEBI" id="CHEBI:59789"/>
        <dbReference type="ChEBI" id="CHEBI:74411"/>
        <dbReference type="ChEBI" id="CHEBI:74493"/>
        <dbReference type="EC" id="2.1.1.184"/>
    </reaction>
</comment>
<feature type="binding site" evidence="8 9">
    <location>
        <position position="81"/>
    </location>
    <ligand>
        <name>S-adenosyl-L-methionine</name>
        <dbReference type="ChEBI" id="CHEBI:59789"/>
    </ligand>
</feature>
<dbReference type="PROSITE" id="PS51689">
    <property type="entry name" value="SAM_RNA_A_N6_MT"/>
    <property type="match status" value="1"/>
</dbReference>
<keyword evidence="12" id="KW-1185">Reference proteome</keyword>
<evidence type="ECO:0000256" key="9">
    <source>
        <dbReference type="PROSITE-ProRule" id="PRU01026"/>
    </source>
</evidence>
<dbReference type="Proteomes" id="UP000051886">
    <property type="component" value="Unassembled WGS sequence"/>
</dbReference>
<feature type="binding site" evidence="8 9">
    <location>
        <position position="106"/>
    </location>
    <ligand>
        <name>S-adenosyl-L-methionine</name>
        <dbReference type="ChEBI" id="CHEBI:59789"/>
    </ligand>
</feature>
<evidence type="ECO:0000313" key="11">
    <source>
        <dbReference type="EMBL" id="KRN98387.1"/>
    </source>
</evidence>
<dbReference type="SUPFAM" id="SSF53335">
    <property type="entry name" value="S-adenosyl-L-methionine-dependent methyltransferases"/>
    <property type="match status" value="1"/>
</dbReference>
<dbReference type="HAMAP" id="MF_00607">
    <property type="entry name" value="16SrRNA_methyltr_A"/>
    <property type="match status" value="1"/>
</dbReference>
<dbReference type="OrthoDB" id="9814755at2"/>
<feature type="domain" description="Ribosomal RNA adenine methylase transferase N-terminal" evidence="10">
    <location>
        <begin position="40"/>
        <end position="216"/>
    </location>
</feature>
<dbReference type="InterPro" id="IPR020598">
    <property type="entry name" value="rRNA_Ade_methylase_Trfase_N"/>
</dbReference>
<evidence type="ECO:0000256" key="7">
    <source>
        <dbReference type="ARBA" id="ARBA00049167"/>
    </source>
</evidence>
<dbReference type="EC" id="2.1.1.182" evidence="8"/>
<evidence type="ECO:0000256" key="1">
    <source>
        <dbReference type="ARBA" id="ARBA00022490"/>
    </source>
</evidence>
<dbReference type="InterPro" id="IPR020596">
    <property type="entry name" value="rRNA_Ade_Mease_Trfase_CS"/>
</dbReference>
<dbReference type="FunFam" id="3.40.50.150:FF:000023">
    <property type="entry name" value="Ribosomal RNA small subunit methyltransferase A"/>
    <property type="match status" value="1"/>
</dbReference>
<dbReference type="PATRIC" id="fig|449659.4.peg.2090"/>
<evidence type="ECO:0000256" key="5">
    <source>
        <dbReference type="ARBA" id="ARBA00022691"/>
    </source>
</evidence>
<evidence type="ECO:0000256" key="3">
    <source>
        <dbReference type="ARBA" id="ARBA00022603"/>
    </source>
</evidence>
<dbReference type="Pfam" id="PF00398">
    <property type="entry name" value="RrnaAD"/>
    <property type="match status" value="1"/>
</dbReference>
<feature type="binding site" evidence="8 9">
    <location>
        <position position="33"/>
    </location>
    <ligand>
        <name>S-adenosyl-L-methionine</name>
        <dbReference type="ChEBI" id="CHEBI:59789"/>
    </ligand>
</feature>
<keyword evidence="3 8" id="KW-0489">Methyltransferase</keyword>
<dbReference type="RefSeq" id="WP_017866872.1">
    <property type="nucleotide sequence ID" value="NZ_BJYB01000035.1"/>
</dbReference>
<keyword evidence="6 8" id="KW-0694">RNA-binding</keyword>
<keyword evidence="5 8" id="KW-0949">S-adenosyl-L-methionine</keyword>
<sequence>MNNNERPEIGSGMRTKAIMETYGLTFKKSLGQNFLTDLNVLKKIVLAADVSLDDDVIEIGPGIGALTEQLAKKAHKVLALEIDERLIPVLKETLADYSNVIVIRADILAVQLSELIKEHFDGKHQVKIVANLPYYITTPIVLHLLDEEADFKSITVMMQKEVAQRLTAKPGTKDYGSLTVGVAYSTDSEIAFFVPKTVFVPSPKVDSAIVSMKKRIPQKYQPQNEVEFKNLVRGSFMHKRKSLWNNLLGLYGKEKNIKSKLTLALADAQISPGVRAERLNVADFVRLSDCLLEQGLSSK</sequence>
<comment type="subcellular location">
    <subcellularLocation>
        <location evidence="8">Cytoplasm</location>
    </subcellularLocation>
</comment>
<evidence type="ECO:0000259" key="10">
    <source>
        <dbReference type="SMART" id="SM00650"/>
    </source>
</evidence>
<dbReference type="STRING" id="449659.IV66_GL002036"/>
<reference evidence="11 12" key="1">
    <citation type="journal article" date="2015" name="Genome Announc.">
        <title>Expanding the biotechnology potential of lactobacilli through comparative genomics of 213 strains and associated genera.</title>
        <authorList>
            <person name="Sun Z."/>
            <person name="Harris H.M."/>
            <person name="McCann A."/>
            <person name="Guo C."/>
            <person name="Argimon S."/>
            <person name="Zhang W."/>
            <person name="Yang X."/>
            <person name="Jeffery I.B."/>
            <person name="Cooney J.C."/>
            <person name="Kagawa T.F."/>
            <person name="Liu W."/>
            <person name="Song Y."/>
            <person name="Salvetti E."/>
            <person name="Wrobel A."/>
            <person name="Rasinkangas P."/>
            <person name="Parkhill J."/>
            <person name="Rea M.C."/>
            <person name="O'Sullivan O."/>
            <person name="Ritari J."/>
            <person name="Douillard F.P."/>
            <person name="Paul Ross R."/>
            <person name="Yang R."/>
            <person name="Briner A.E."/>
            <person name="Felis G.E."/>
            <person name="de Vos W.M."/>
            <person name="Barrangou R."/>
            <person name="Klaenhammer T.R."/>
            <person name="Caufield P.W."/>
            <person name="Cui Y."/>
            <person name="Zhang H."/>
            <person name="O'Toole P.W."/>
        </authorList>
    </citation>
    <scope>NUCLEOTIDE SEQUENCE [LARGE SCALE GENOMIC DNA]</scope>
    <source>
        <strain evidence="11 12">NBRC 103219</strain>
    </source>
</reference>
<evidence type="ECO:0000313" key="12">
    <source>
        <dbReference type="Proteomes" id="UP000051886"/>
    </source>
</evidence>
<dbReference type="Gene3D" id="1.10.8.100">
    <property type="entry name" value="Ribosomal RNA adenine dimethylase-like, domain 2"/>
    <property type="match status" value="1"/>
</dbReference>
<dbReference type="AlphaFoldDB" id="A0A0R2L9C2"/>
<organism evidence="11 12">
    <name type="scientific">Ligilactobacillus pobuzihii</name>
    <dbReference type="NCBI Taxonomy" id="449659"/>
    <lineage>
        <taxon>Bacteria</taxon>
        <taxon>Bacillati</taxon>
        <taxon>Bacillota</taxon>
        <taxon>Bacilli</taxon>
        <taxon>Lactobacillales</taxon>
        <taxon>Lactobacillaceae</taxon>
        <taxon>Ligilactobacillus</taxon>
    </lineage>
</organism>
<dbReference type="InterPro" id="IPR001737">
    <property type="entry name" value="KsgA/Erm"/>
</dbReference>
<dbReference type="SMART" id="SM00650">
    <property type="entry name" value="rADc"/>
    <property type="match status" value="1"/>
</dbReference>
<gene>
    <name evidence="8" type="primary">rsmA</name>
    <name evidence="8" type="synonym">ksgA</name>
    <name evidence="11" type="ORF">IV66_GL002036</name>
</gene>